<dbReference type="Pfam" id="PF00356">
    <property type="entry name" value="LacI"/>
    <property type="match status" value="1"/>
</dbReference>
<dbReference type="KEGG" id="pste:PSTEL_08480"/>
<dbReference type="Gene3D" id="1.10.260.40">
    <property type="entry name" value="lambda repressor-like DNA-binding domains"/>
    <property type="match status" value="1"/>
</dbReference>
<proteinExistence type="predicted"/>
<dbReference type="SUPFAM" id="SSF47413">
    <property type="entry name" value="lambda repressor-like DNA-binding domains"/>
    <property type="match status" value="1"/>
</dbReference>
<dbReference type="PANTHER" id="PTHR30146">
    <property type="entry name" value="LACI-RELATED TRANSCRIPTIONAL REPRESSOR"/>
    <property type="match status" value="1"/>
</dbReference>
<dbReference type="OrthoDB" id="9775106at2"/>
<dbReference type="EMBL" id="CP009286">
    <property type="protein sequence ID" value="AIQ63125.1"/>
    <property type="molecule type" value="Genomic_DNA"/>
</dbReference>
<evidence type="ECO:0000313" key="6">
    <source>
        <dbReference type="Proteomes" id="UP000029507"/>
    </source>
</evidence>
<dbReference type="InterPro" id="IPR000843">
    <property type="entry name" value="HTH_LacI"/>
</dbReference>
<dbReference type="SUPFAM" id="SSF53822">
    <property type="entry name" value="Periplasmic binding protein-like I"/>
    <property type="match status" value="1"/>
</dbReference>
<dbReference type="RefSeq" id="WP_038694578.1">
    <property type="nucleotide sequence ID" value="NZ_CP009286.1"/>
</dbReference>
<dbReference type="PROSITE" id="PS50932">
    <property type="entry name" value="HTH_LACI_2"/>
    <property type="match status" value="1"/>
</dbReference>
<feature type="domain" description="HTH lacI-type" evidence="4">
    <location>
        <begin position="6"/>
        <end position="62"/>
    </location>
</feature>
<accession>A0A089LSP3</accession>
<evidence type="ECO:0000256" key="2">
    <source>
        <dbReference type="ARBA" id="ARBA00023125"/>
    </source>
</evidence>
<name>A0A089LSP3_9BACL</name>
<protein>
    <recommendedName>
        <fullName evidence="4">HTH lacI-type domain-containing protein</fullName>
    </recommendedName>
</protein>
<dbReference type="Gene3D" id="3.40.50.2300">
    <property type="match status" value="1"/>
</dbReference>
<dbReference type="InterPro" id="IPR010982">
    <property type="entry name" value="Lambda_DNA-bd_dom_sf"/>
</dbReference>
<dbReference type="HOGENOM" id="CLU_079299_0_0_9"/>
<dbReference type="GO" id="GO:0000976">
    <property type="term" value="F:transcription cis-regulatory region binding"/>
    <property type="evidence" value="ECO:0007669"/>
    <property type="project" value="TreeGrafter"/>
</dbReference>
<sequence>MKGKKVTLQDIAKEARVSSATVSYVLNYSEKEKISHKTRLKVFEAARKLNYVPDMTAKALANKKSYLIGVIVNLGEFNLRSKLYQYYEQIDALQSRLHRLGYDVVLLSTQNLTEDIQIGQRRSLDAAFIIDMDTVTLASMVNRFYIPLIFIDGYLGDPLFHEVLVDYDAVFAAEVEPGNTYVVIEQYSSDYVYKCASKYCPEELIFVNRKGASLRDFLASKHGMKGVVVGEVLGLQTENLAGGPLAVVVGDGECSLLRPETRKIVIDQAQKADMAIHVLRNLLSLDNSGDPPKLMYVTPQALG</sequence>
<evidence type="ECO:0000256" key="3">
    <source>
        <dbReference type="ARBA" id="ARBA00023163"/>
    </source>
</evidence>
<reference evidence="5 6" key="1">
    <citation type="submission" date="2014-08" db="EMBL/GenBank/DDBJ databases">
        <title>Comparative genomics of the Paenibacillus odorifer group.</title>
        <authorList>
            <person name="den Bakker H.C."/>
            <person name="Tsai Y.-C."/>
            <person name="Martin N."/>
            <person name="Korlach J."/>
            <person name="Wiedmann M."/>
        </authorList>
    </citation>
    <scope>NUCLEOTIDE SEQUENCE [LARGE SCALE GENOMIC DNA]</scope>
    <source>
        <strain evidence="5 6">DSM 14472</strain>
    </source>
</reference>
<dbReference type="InterPro" id="IPR028082">
    <property type="entry name" value="Peripla_BP_I"/>
</dbReference>
<evidence type="ECO:0000256" key="1">
    <source>
        <dbReference type="ARBA" id="ARBA00023015"/>
    </source>
</evidence>
<keyword evidence="2" id="KW-0238">DNA-binding</keyword>
<keyword evidence="6" id="KW-1185">Reference proteome</keyword>
<dbReference type="GO" id="GO:0003700">
    <property type="term" value="F:DNA-binding transcription factor activity"/>
    <property type="evidence" value="ECO:0007669"/>
    <property type="project" value="TreeGrafter"/>
</dbReference>
<evidence type="ECO:0000259" key="4">
    <source>
        <dbReference type="PROSITE" id="PS50932"/>
    </source>
</evidence>
<gene>
    <name evidence="5" type="ORF">PSTEL_08480</name>
</gene>
<dbReference type="PANTHER" id="PTHR30146:SF109">
    <property type="entry name" value="HTH-TYPE TRANSCRIPTIONAL REGULATOR GALS"/>
    <property type="match status" value="1"/>
</dbReference>
<keyword evidence="3" id="KW-0804">Transcription</keyword>
<dbReference type="AlphaFoldDB" id="A0A089LSP3"/>
<dbReference type="Proteomes" id="UP000029507">
    <property type="component" value="Chromosome"/>
</dbReference>
<evidence type="ECO:0000313" key="5">
    <source>
        <dbReference type="EMBL" id="AIQ63125.1"/>
    </source>
</evidence>
<keyword evidence="1" id="KW-0805">Transcription regulation</keyword>
<dbReference type="SMART" id="SM00354">
    <property type="entry name" value="HTH_LACI"/>
    <property type="match status" value="1"/>
</dbReference>
<organism evidence="5 6">
    <name type="scientific">Paenibacillus stellifer</name>
    <dbReference type="NCBI Taxonomy" id="169760"/>
    <lineage>
        <taxon>Bacteria</taxon>
        <taxon>Bacillati</taxon>
        <taxon>Bacillota</taxon>
        <taxon>Bacilli</taxon>
        <taxon>Bacillales</taxon>
        <taxon>Paenibacillaceae</taxon>
        <taxon>Paenibacillus</taxon>
    </lineage>
</organism>
<dbReference type="CDD" id="cd01392">
    <property type="entry name" value="HTH_LacI"/>
    <property type="match status" value="1"/>
</dbReference>
<dbReference type="STRING" id="169760.PSTEL_08480"/>
<dbReference type="PROSITE" id="PS00356">
    <property type="entry name" value="HTH_LACI_1"/>
    <property type="match status" value="1"/>
</dbReference>